<dbReference type="RefSeq" id="WP_179820256.1">
    <property type="nucleotide sequence ID" value="NZ_JACCCO010000001.1"/>
</dbReference>
<gene>
    <name evidence="2" type="ORF">HDA43_002627</name>
</gene>
<reference evidence="2 3" key="1">
    <citation type="submission" date="2020-07" db="EMBL/GenBank/DDBJ databases">
        <title>Sequencing the genomes of 1000 actinobacteria strains.</title>
        <authorList>
            <person name="Klenk H.-P."/>
        </authorList>
    </citation>
    <scope>NUCLEOTIDE SEQUENCE [LARGE SCALE GENOMIC DNA]</scope>
    <source>
        <strain evidence="2 3">DSM 45763</strain>
    </source>
</reference>
<dbReference type="CDD" id="cd04859">
    <property type="entry name" value="Prim_Pol"/>
    <property type="match status" value="1"/>
</dbReference>
<dbReference type="EMBL" id="JACCCO010000001">
    <property type="protein sequence ID" value="NYF40468.1"/>
    <property type="molecule type" value="Genomic_DNA"/>
</dbReference>
<dbReference type="InterPro" id="IPR015330">
    <property type="entry name" value="DNA_primase/pol_bifunc_N"/>
</dbReference>
<evidence type="ECO:0000313" key="2">
    <source>
        <dbReference type="EMBL" id="NYF40468.1"/>
    </source>
</evidence>
<keyword evidence="3" id="KW-1185">Reference proteome</keyword>
<dbReference type="Proteomes" id="UP000576393">
    <property type="component" value="Unassembled WGS sequence"/>
</dbReference>
<sequence length="303" mass="32029">MSVPDRLRYALAAAARGWAIFPIAIGDKPPVKGFTDWEAKATADPEKIRRIWSRAPYNIGIACGPSGLVVIDLDTPKPDEDGLRPPPPWDLPGVNDGADVLAVICERAGQPLPLETFQVRTRRGGTHLYFAAPDGARLGNTEGDKGNGLGWLIDTRAHGGYVLGPGSHVNRLDGTGAYEVLHNAPPAPLPPFLFQLLAPPPRPAPTPVRLSLPDTRRGAYLHAAITRELDRVAAAPTGQRNSTLYLAAIALGQLVAGGALGETEVTTLLEQEGVDAGLSRAETLRTIASGLRAGAKRPRTVAA</sequence>
<comment type="caution">
    <text evidence="2">The sequence shown here is derived from an EMBL/GenBank/DDBJ whole genome shotgun (WGS) entry which is preliminary data.</text>
</comment>
<name>A0A852UYD2_9ACTN</name>
<proteinExistence type="predicted"/>
<dbReference type="SUPFAM" id="SSF56747">
    <property type="entry name" value="Prim-pol domain"/>
    <property type="match status" value="1"/>
</dbReference>
<dbReference type="Pfam" id="PF09250">
    <property type="entry name" value="Prim-Pol"/>
    <property type="match status" value="1"/>
</dbReference>
<protein>
    <recommendedName>
        <fullName evidence="1">DNA primase/polymerase bifunctional N-terminal domain-containing protein</fullName>
    </recommendedName>
</protein>
<dbReference type="SMART" id="SM00943">
    <property type="entry name" value="Prim-Pol"/>
    <property type="match status" value="1"/>
</dbReference>
<feature type="domain" description="DNA primase/polymerase bifunctional N-terminal" evidence="1">
    <location>
        <begin position="10"/>
        <end position="193"/>
    </location>
</feature>
<dbReference type="AlphaFoldDB" id="A0A852UYD2"/>
<evidence type="ECO:0000313" key="3">
    <source>
        <dbReference type="Proteomes" id="UP000576393"/>
    </source>
</evidence>
<organism evidence="2 3">
    <name type="scientific">Streptosporangium sandarakinum</name>
    <dbReference type="NCBI Taxonomy" id="1260955"/>
    <lineage>
        <taxon>Bacteria</taxon>
        <taxon>Bacillati</taxon>
        <taxon>Actinomycetota</taxon>
        <taxon>Actinomycetes</taxon>
        <taxon>Streptosporangiales</taxon>
        <taxon>Streptosporangiaceae</taxon>
        <taxon>Streptosporangium</taxon>
    </lineage>
</organism>
<evidence type="ECO:0000259" key="1">
    <source>
        <dbReference type="SMART" id="SM00943"/>
    </source>
</evidence>
<accession>A0A852UYD2</accession>